<evidence type="ECO:0000313" key="5">
    <source>
        <dbReference type="EMBL" id="QCQ21635.1"/>
    </source>
</evidence>
<dbReference type="InterPro" id="IPR017896">
    <property type="entry name" value="4Fe4S_Fe-S-bd"/>
</dbReference>
<dbReference type="InterPro" id="IPR009051">
    <property type="entry name" value="Helical_ferredxn"/>
</dbReference>
<accession>A0A4P8L3R2</accession>
<dbReference type="SUPFAM" id="SSF46548">
    <property type="entry name" value="alpha-helical ferredoxin"/>
    <property type="match status" value="1"/>
</dbReference>
<dbReference type="InterPro" id="IPR017900">
    <property type="entry name" value="4Fe4S_Fe_S_CS"/>
</dbReference>
<dbReference type="Gene3D" id="1.10.1060.10">
    <property type="entry name" value="Alpha-helical ferredoxin"/>
    <property type="match status" value="1"/>
</dbReference>
<evidence type="ECO:0000256" key="3">
    <source>
        <dbReference type="ARBA" id="ARBA00023014"/>
    </source>
</evidence>
<keyword evidence="1" id="KW-0479">Metal-binding</keyword>
<dbReference type="EMBL" id="CP040098">
    <property type="protein sequence ID" value="QCQ21635.1"/>
    <property type="molecule type" value="Genomic_DNA"/>
</dbReference>
<name>A0A4P8L3R2_9BACT</name>
<evidence type="ECO:0000259" key="4">
    <source>
        <dbReference type="PROSITE" id="PS51379"/>
    </source>
</evidence>
<proteinExistence type="predicted"/>
<dbReference type="PANTHER" id="PTHR40447:SF1">
    <property type="entry name" value="ANAEROBIC SULFITE REDUCTASE SUBUNIT A"/>
    <property type="match status" value="1"/>
</dbReference>
<dbReference type="KEGG" id="dax:FDQ92_05245"/>
<organism evidence="5 6">
    <name type="scientific">Desulfoglaeba alkanexedens ALDC</name>
    <dbReference type="NCBI Taxonomy" id="980445"/>
    <lineage>
        <taxon>Bacteria</taxon>
        <taxon>Pseudomonadati</taxon>
        <taxon>Thermodesulfobacteriota</taxon>
        <taxon>Syntrophobacteria</taxon>
        <taxon>Syntrophobacterales</taxon>
        <taxon>Syntrophobacteraceae</taxon>
        <taxon>Desulfoglaeba</taxon>
    </lineage>
</organism>
<dbReference type="AlphaFoldDB" id="A0A4P8L3R2"/>
<feature type="domain" description="4Fe-4S ferredoxin-type" evidence="4">
    <location>
        <begin position="306"/>
        <end position="338"/>
    </location>
</feature>
<dbReference type="Pfam" id="PF17179">
    <property type="entry name" value="Fer4_22"/>
    <property type="match status" value="1"/>
</dbReference>
<dbReference type="OrthoDB" id="9795302at2"/>
<protein>
    <submittedName>
        <fullName evidence="5">4Fe-4S ferredoxin</fullName>
    </submittedName>
</protein>
<dbReference type="Proteomes" id="UP000298602">
    <property type="component" value="Chromosome"/>
</dbReference>
<keyword evidence="2" id="KW-0408">Iron</keyword>
<dbReference type="PANTHER" id="PTHR40447">
    <property type="entry name" value="ANAEROBIC SULFITE REDUCTASE SUBUNIT A"/>
    <property type="match status" value="1"/>
</dbReference>
<evidence type="ECO:0000256" key="2">
    <source>
        <dbReference type="ARBA" id="ARBA00023004"/>
    </source>
</evidence>
<keyword evidence="6" id="KW-1185">Reference proteome</keyword>
<reference evidence="5 6" key="2">
    <citation type="submission" date="2019-05" db="EMBL/GenBank/DDBJ databases">
        <authorList>
            <person name="Suflita J.M."/>
            <person name="Marks C.R."/>
        </authorList>
    </citation>
    <scope>NUCLEOTIDE SEQUENCE [LARGE SCALE GENOMIC DNA]</scope>
    <source>
        <strain evidence="5 6">ALDC</strain>
    </source>
</reference>
<sequence length="350" mass="39552">MAKIFLDSDRFSDFVDHLIAHYRVFGPVNKGPYHQFERIEEPGALDLDFKNTRLSPKCLMHPQAERMFSFSLAKDDPEAGILKEIPKEMDGRLILGIRPCDAKAFQLLDVNFDTREFKDPWWVGRRRGTLLVGLACNEPCETCFCTAVGTGPADPSALDVLLVKTADGFVAEAVTDAGKGLLGAWHSGEPVTEALEQEVAQIKERAEKRISRPFDTAPLAERETNELFNQAFWDEIEFACINCGTCTFLCPTCWCFDIQDEVYGDRGLRLRLWDSCMFPLFTLHGSGHNPRPQKLQRVRQRFMHKFKYYIDKYGNGPACVGCGRCVQFCPVNIDIRRVVSMMTASCVCPA</sequence>
<dbReference type="PROSITE" id="PS51379">
    <property type="entry name" value="4FE4S_FER_2"/>
    <property type="match status" value="2"/>
</dbReference>
<reference evidence="5 6" key="1">
    <citation type="submission" date="2019-05" db="EMBL/GenBank/DDBJ databases">
        <title>The Complete Genome Sequence of the n-alkane-degrading Desulfoglaeba alkanexedens ALDC reveals multiple alkylsuccinate synthase gene clusters.</title>
        <authorList>
            <person name="Callaghan A.V."/>
            <person name="Davidova I.A."/>
            <person name="Duncan K.E."/>
            <person name="Morris B."/>
            <person name="McInerney M.J."/>
        </authorList>
    </citation>
    <scope>NUCLEOTIDE SEQUENCE [LARGE SCALE GENOMIC DNA]</scope>
    <source>
        <strain evidence="5 6">ALDC</strain>
    </source>
</reference>
<keyword evidence="3" id="KW-0411">Iron-sulfur</keyword>
<dbReference type="GO" id="GO:0051536">
    <property type="term" value="F:iron-sulfur cluster binding"/>
    <property type="evidence" value="ECO:0007669"/>
    <property type="project" value="UniProtKB-KW"/>
</dbReference>
<gene>
    <name evidence="5" type="ORF">FDQ92_05245</name>
</gene>
<feature type="domain" description="4Fe-4S ferredoxin-type" evidence="4">
    <location>
        <begin position="229"/>
        <end position="261"/>
    </location>
</feature>
<dbReference type="PROSITE" id="PS00198">
    <property type="entry name" value="4FE4S_FER_1"/>
    <property type="match status" value="1"/>
</dbReference>
<evidence type="ECO:0000256" key="1">
    <source>
        <dbReference type="ARBA" id="ARBA00022723"/>
    </source>
</evidence>
<dbReference type="GO" id="GO:0046872">
    <property type="term" value="F:metal ion binding"/>
    <property type="evidence" value="ECO:0007669"/>
    <property type="project" value="UniProtKB-KW"/>
</dbReference>
<dbReference type="RefSeq" id="WP_137423604.1">
    <property type="nucleotide sequence ID" value="NZ_CP040098.1"/>
</dbReference>
<evidence type="ECO:0000313" key="6">
    <source>
        <dbReference type="Proteomes" id="UP000298602"/>
    </source>
</evidence>